<evidence type="ECO:0000256" key="2">
    <source>
        <dbReference type="ARBA" id="ARBA00022553"/>
    </source>
</evidence>
<dbReference type="OMA" id="QPKRKGH"/>
<dbReference type="PROSITE" id="PS00022">
    <property type="entry name" value="EGF_1"/>
    <property type="match status" value="1"/>
</dbReference>
<proteinExistence type="predicted"/>
<feature type="disulfide bond" evidence="6">
    <location>
        <begin position="90"/>
        <end position="99"/>
    </location>
</feature>
<dbReference type="Proteomes" id="UP000472276">
    <property type="component" value="Unassembled WGS sequence"/>
</dbReference>
<dbReference type="GO" id="GO:0005524">
    <property type="term" value="F:ATP binding"/>
    <property type="evidence" value="ECO:0007669"/>
    <property type="project" value="UniProtKB-KW"/>
</dbReference>
<keyword evidence="2" id="KW-0597">Phosphoprotein</keyword>
<reference evidence="11" key="1">
    <citation type="submission" date="2025-08" db="UniProtKB">
        <authorList>
            <consortium name="Ensembl"/>
        </authorList>
    </citation>
    <scope>IDENTIFICATION</scope>
</reference>
<protein>
    <recommendedName>
        <fullName evidence="10">EGF-like domain-containing protein</fullName>
    </recommendedName>
</protein>
<keyword evidence="3" id="KW-0547">Nucleotide-binding</keyword>
<name>A0A668VMV1_OREAU</name>
<evidence type="ECO:0000259" key="10">
    <source>
        <dbReference type="PROSITE" id="PS50026"/>
    </source>
</evidence>
<evidence type="ECO:0000256" key="5">
    <source>
        <dbReference type="ARBA" id="ARBA00023157"/>
    </source>
</evidence>
<evidence type="ECO:0000256" key="1">
    <source>
        <dbReference type="ARBA" id="ARBA00022536"/>
    </source>
</evidence>
<dbReference type="GO" id="GO:0008284">
    <property type="term" value="P:positive regulation of cell population proliferation"/>
    <property type="evidence" value="ECO:0007669"/>
    <property type="project" value="TreeGrafter"/>
</dbReference>
<feature type="compositionally biased region" description="Basic and acidic residues" evidence="7">
    <location>
        <begin position="145"/>
        <end position="154"/>
    </location>
</feature>
<reference evidence="11" key="2">
    <citation type="submission" date="2025-09" db="UniProtKB">
        <authorList>
            <consortium name="Ensembl"/>
        </authorList>
    </citation>
    <scope>IDENTIFICATION</scope>
</reference>
<dbReference type="PROSITE" id="PS50026">
    <property type="entry name" value="EGF_3"/>
    <property type="match status" value="1"/>
</dbReference>
<evidence type="ECO:0000313" key="12">
    <source>
        <dbReference type="Proteomes" id="UP000472276"/>
    </source>
</evidence>
<dbReference type="GO" id="GO:0045840">
    <property type="term" value="P:positive regulation of mitotic nuclear division"/>
    <property type="evidence" value="ECO:0007669"/>
    <property type="project" value="TreeGrafter"/>
</dbReference>
<dbReference type="Gene3D" id="2.10.25.10">
    <property type="entry name" value="Laminin"/>
    <property type="match status" value="1"/>
</dbReference>
<dbReference type="Ensembl" id="ENSOABT00000054545.2">
    <property type="protein sequence ID" value="ENSOABP00000053200.2"/>
    <property type="gene ID" value="ENSOABG00000023520.2"/>
</dbReference>
<feature type="signal peptide" evidence="9">
    <location>
        <begin position="1"/>
        <end position="23"/>
    </location>
</feature>
<keyword evidence="5 6" id="KW-1015">Disulfide bond</keyword>
<evidence type="ECO:0000256" key="8">
    <source>
        <dbReference type="SAM" id="Phobius"/>
    </source>
</evidence>
<evidence type="ECO:0000256" key="3">
    <source>
        <dbReference type="ARBA" id="ARBA00022741"/>
    </source>
</evidence>
<dbReference type="PRINTS" id="PR00009">
    <property type="entry name" value="EGFTGF"/>
</dbReference>
<sequence length="183" mass="20320">MAKVYRLYVGIVIALALCKYCLAEWNATDVPPTGTVSDCHLHGNRDNCTDTIDTGQSNGHFSKCPEELEHYCIHGECRYIKDQDAPSCRCQIGFIGSRCEYLNLEGQKQVKQGIIIACAIAGLVLLILLVVFIFICSRRRLQSNRRREEPRNGTEKLGMMMDSNATGSTLKSDSAEQALTNSV</sequence>
<keyword evidence="8" id="KW-1133">Transmembrane helix</keyword>
<gene>
    <name evidence="11" type="primary">BTC</name>
</gene>
<feature type="compositionally biased region" description="Polar residues" evidence="7">
    <location>
        <begin position="163"/>
        <end position="183"/>
    </location>
</feature>
<keyword evidence="1 6" id="KW-0245">EGF-like domain</keyword>
<dbReference type="InterPro" id="IPR049328">
    <property type="entry name" value="TM_ErbB1"/>
</dbReference>
<feature type="region of interest" description="Disordered" evidence="7">
    <location>
        <begin position="145"/>
        <end position="183"/>
    </location>
</feature>
<evidence type="ECO:0000256" key="6">
    <source>
        <dbReference type="PROSITE-ProRule" id="PRU00076"/>
    </source>
</evidence>
<organism evidence="11 12">
    <name type="scientific">Oreochromis aureus</name>
    <name type="common">Israeli tilapia</name>
    <name type="synonym">Chromis aureus</name>
    <dbReference type="NCBI Taxonomy" id="47969"/>
    <lineage>
        <taxon>Eukaryota</taxon>
        <taxon>Metazoa</taxon>
        <taxon>Chordata</taxon>
        <taxon>Craniata</taxon>
        <taxon>Vertebrata</taxon>
        <taxon>Euteleostomi</taxon>
        <taxon>Actinopterygii</taxon>
        <taxon>Neopterygii</taxon>
        <taxon>Teleostei</taxon>
        <taxon>Neoteleostei</taxon>
        <taxon>Acanthomorphata</taxon>
        <taxon>Ovalentaria</taxon>
        <taxon>Cichlomorphae</taxon>
        <taxon>Cichliformes</taxon>
        <taxon>Cichlidae</taxon>
        <taxon>African cichlids</taxon>
        <taxon>Pseudocrenilabrinae</taxon>
        <taxon>Oreochromini</taxon>
        <taxon>Oreochromis</taxon>
    </lineage>
</organism>
<evidence type="ECO:0000256" key="4">
    <source>
        <dbReference type="ARBA" id="ARBA00022840"/>
    </source>
</evidence>
<dbReference type="Pfam" id="PF21314">
    <property type="entry name" value="TM_ErbB1"/>
    <property type="match status" value="1"/>
</dbReference>
<keyword evidence="4" id="KW-0067">ATP-binding</keyword>
<keyword evidence="9" id="KW-0732">Signal</keyword>
<feature type="domain" description="EGF-like" evidence="10">
    <location>
        <begin position="60"/>
        <end position="100"/>
    </location>
</feature>
<feature type="chain" id="PRO_5044216480" description="EGF-like domain-containing protein" evidence="9">
    <location>
        <begin position="24"/>
        <end position="183"/>
    </location>
</feature>
<dbReference type="PANTHER" id="PTHR10740:SF3">
    <property type="entry name" value="PROBETACELLULIN"/>
    <property type="match status" value="1"/>
</dbReference>
<dbReference type="PANTHER" id="PTHR10740">
    <property type="entry name" value="TRANSFORMING GROWTH FACTOR ALPHA"/>
    <property type="match status" value="1"/>
</dbReference>
<dbReference type="AlphaFoldDB" id="A0A668VMV1"/>
<dbReference type="PROSITE" id="PS01186">
    <property type="entry name" value="EGF_2"/>
    <property type="match status" value="1"/>
</dbReference>
<keyword evidence="8" id="KW-0472">Membrane</keyword>
<evidence type="ECO:0000256" key="7">
    <source>
        <dbReference type="SAM" id="MobiDB-lite"/>
    </source>
</evidence>
<accession>A0A668VMV1</accession>
<dbReference type="GO" id="GO:0008083">
    <property type="term" value="F:growth factor activity"/>
    <property type="evidence" value="ECO:0007669"/>
    <property type="project" value="TreeGrafter"/>
</dbReference>
<evidence type="ECO:0000256" key="9">
    <source>
        <dbReference type="SAM" id="SignalP"/>
    </source>
</evidence>
<keyword evidence="8" id="KW-0812">Transmembrane</keyword>
<keyword evidence="12" id="KW-1185">Reference proteome</keyword>
<dbReference type="GO" id="GO:0005154">
    <property type="term" value="F:epidermal growth factor receptor binding"/>
    <property type="evidence" value="ECO:0007669"/>
    <property type="project" value="TreeGrafter"/>
</dbReference>
<dbReference type="GO" id="GO:0005615">
    <property type="term" value="C:extracellular space"/>
    <property type="evidence" value="ECO:0007669"/>
    <property type="project" value="TreeGrafter"/>
</dbReference>
<feature type="transmembrane region" description="Helical" evidence="8">
    <location>
        <begin position="114"/>
        <end position="137"/>
    </location>
</feature>
<dbReference type="GO" id="GO:0007173">
    <property type="term" value="P:epidermal growth factor receptor signaling pathway"/>
    <property type="evidence" value="ECO:0007669"/>
    <property type="project" value="TreeGrafter"/>
</dbReference>
<dbReference type="InterPro" id="IPR000742">
    <property type="entry name" value="EGF"/>
</dbReference>
<evidence type="ECO:0000313" key="11">
    <source>
        <dbReference type="Ensembl" id="ENSOABP00000053200.2"/>
    </source>
</evidence>
<dbReference type="SUPFAM" id="SSF57196">
    <property type="entry name" value="EGF/Laminin"/>
    <property type="match status" value="1"/>
</dbReference>
<comment type="caution">
    <text evidence="6">Lacks conserved residue(s) required for the propagation of feature annotation.</text>
</comment>